<accession>A0ABW6CX89</accession>
<reference evidence="1 2" key="1">
    <citation type="submission" date="2024-03" db="EMBL/GenBank/DDBJ databases">
        <title>Aquirufa genome sequencing.</title>
        <authorList>
            <person name="Pitt A."/>
            <person name="Hahn M.W."/>
        </authorList>
    </citation>
    <scope>NUCLEOTIDE SEQUENCE [LARGE SCALE GENOMIC DNA]</scope>
    <source>
        <strain evidence="1 2">PLAD-142S6K</strain>
    </source>
</reference>
<dbReference type="EMBL" id="JBBKYA010000002">
    <property type="protein sequence ID" value="MFD3275542.1"/>
    <property type="molecule type" value="Genomic_DNA"/>
</dbReference>
<organism evidence="1 2">
    <name type="scientific">Aquirufa echingensis</name>
    <dbReference type="NCBI Taxonomy" id="3096516"/>
    <lineage>
        <taxon>Bacteria</taxon>
        <taxon>Pseudomonadati</taxon>
        <taxon>Bacteroidota</taxon>
        <taxon>Cytophagia</taxon>
        <taxon>Cytophagales</taxon>
        <taxon>Flectobacillaceae</taxon>
        <taxon>Aquirufa</taxon>
    </lineage>
</organism>
<proteinExistence type="predicted"/>
<evidence type="ECO:0008006" key="3">
    <source>
        <dbReference type="Google" id="ProtNLM"/>
    </source>
</evidence>
<dbReference type="RefSeq" id="WP_377975568.1">
    <property type="nucleotide sequence ID" value="NZ_JBBKYA010000002.1"/>
</dbReference>
<dbReference type="SUPFAM" id="SSF52266">
    <property type="entry name" value="SGNH hydrolase"/>
    <property type="match status" value="1"/>
</dbReference>
<comment type="caution">
    <text evidence="1">The sequence shown here is derived from an EMBL/GenBank/DDBJ whole genome shotgun (WGS) entry which is preliminary data.</text>
</comment>
<protein>
    <recommendedName>
        <fullName evidence="3">AlgX/AlgJ SGNH hydrolase-like domain-containing protein</fullName>
    </recommendedName>
</protein>
<evidence type="ECO:0000313" key="2">
    <source>
        <dbReference type="Proteomes" id="UP001598114"/>
    </source>
</evidence>
<keyword evidence="2" id="KW-1185">Reference proteome</keyword>
<sequence>MKKLLAVLVFVLCAGLLMVSSSQSGMSWLTHARYQPNSLLGSDKYLYGDLYGISYLSNFKYIKDVSAVRPDELISKQKDISLYVIGDSYFYSSFEIIPAYFERVNSIQFFKWDHSPEVTFKFTQARTKRVLLVESVERNVLNLMYKERVAAIFEKPEVIQNKSVFAQINRSIKQILYHPTLEENLSFALFDLALFSKFKELKAELNLSLFGREPAGVKLAKSKDFLYLDQTVDSVADGSSFQVVSEMRLAELVQNMRQIEDYAKKMGFDEVIFSFIPNPVSVLATEDKSYNQFIPRLENKVGSIHFVNPTDELKQQAKQNFFKSDSHWNQRGAKIWLDLLNKQLLSLPK</sequence>
<evidence type="ECO:0000313" key="1">
    <source>
        <dbReference type="EMBL" id="MFD3275542.1"/>
    </source>
</evidence>
<dbReference type="Proteomes" id="UP001598114">
    <property type="component" value="Unassembled WGS sequence"/>
</dbReference>
<name>A0ABW6CX89_9BACT</name>
<gene>
    <name evidence="1" type="ORF">SKC38_04785</name>
</gene>